<keyword evidence="8 9" id="KW-0961">Cell wall biogenesis/degradation</keyword>
<dbReference type="PANTHER" id="PTHR30582:SF24">
    <property type="entry name" value="L,D-TRANSPEPTIDASE ERFK_SRFK-RELATED"/>
    <property type="match status" value="1"/>
</dbReference>
<accession>A0A6G9A466</accession>
<evidence type="ECO:0000259" key="11">
    <source>
        <dbReference type="PROSITE" id="PS52029"/>
    </source>
</evidence>
<feature type="domain" description="L,D-TPase catalytic" evidence="11">
    <location>
        <begin position="82"/>
        <end position="219"/>
    </location>
</feature>
<dbReference type="InterPro" id="IPR005490">
    <property type="entry name" value="LD_TPept_cat_dom"/>
</dbReference>
<organism evidence="12 13">
    <name type="scientific">Bradyrhizobium symbiodeficiens</name>
    <dbReference type="NCBI Taxonomy" id="1404367"/>
    <lineage>
        <taxon>Bacteria</taxon>
        <taxon>Pseudomonadati</taxon>
        <taxon>Pseudomonadota</taxon>
        <taxon>Alphaproteobacteria</taxon>
        <taxon>Hyphomicrobiales</taxon>
        <taxon>Nitrobacteraceae</taxon>
        <taxon>Bradyrhizobium</taxon>
    </lineage>
</organism>
<evidence type="ECO:0000256" key="5">
    <source>
        <dbReference type="ARBA" id="ARBA00022801"/>
    </source>
</evidence>
<keyword evidence="12" id="KW-0012">Acyltransferase</keyword>
<comment type="pathway">
    <text evidence="1 9">Cell wall biogenesis; peptidoglycan biosynthesis.</text>
</comment>
<dbReference type="InterPro" id="IPR038063">
    <property type="entry name" value="Transpep_catalytic_dom"/>
</dbReference>
<comment type="similarity">
    <text evidence="2">Belongs to the YkuD family.</text>
</comment>
<feature type="signal peptide" evidence="10">
    <location>
        <begin position="1"/>
        <end position="21"/>
    </location>
</feature>
<keyword evidence="10" id="KW-0732">Signal</keyword>
<evidence type="ECO:0000256" key="4">
    <source>
        <dbReference type="ARBA" id="ARBA00022679"/>
    </source>
</evidence>
<evidence type="ECO:0000313" key="13">
    <source>
        <dbReference type="Proteomes" id="UP000500895"/>
    </source>
</evidence>
<dbReference type="GO" id="GO:0016757">
    <property type="term" value="F:glycosyltransferase activity"/>
    <property type="evidence" value="ECO:0007669"/>
    <property type="project" value="UniProtKB-KW"/>
</dbReference>
<dbReference type="UniPathway" id="UPA00219"/>
<evidence type="ECO:0000313" key="12">
    <source>
        <dbReference type="EMBL" id="QIP07272.1"/>
    </source>
</evidence>
<dbReference type="GO" id="GO:0071972">
    <property type="term" value="F:peptidoglycan L,D-transpeptidase activity"/>
    <property type="evidence" value="ECO:0007669"/>
    <property type="project" value="TreeGrafter"/>
</dbReference>
<dbReference type="EC" id="2.3.2.-" evidence="12"/>
<evidence type="ECO:0000256" key="8">
    <source>
        <dbReference type="ARBA" id="ARBA00023316"/>
    </source>
</evidence>
<dbReference type="PANTHER" id="PTHR30582">
    <property type="entry name" value="L,D-TRANSPEPTIDASE"/>
    <property type="match status" value="1"/>
</dbReference>
<dbReference type="GO" id="GO:0071555">
    <property type="term" value="P:cell wall organization"/>
    <property type="evidence" value="ECO:0007669"/>
    <property type="project" value="UniProtKB-UniRule"/>
</dbReference>
<evidence type="ECO:0000256" key="7">
    <source>
        <dbReference type="ARBA" id="ARBA00022984"/>
    </source>
</evidence>
<gene>
    <name evidence="12" type="ORF">HAV00_13820</name>
</gene>
<dbReference type="SUPFAM" id="SSF141523">
    <property type="entry name" value="L,D-transpeptidase catalytic domain-like"/>
    <property type="match status" value="1"/>
</dbReference>
<reference evidence="12 13" key="1">
    <citation type="journal article" date="2020" name="Int. J. Syst. Evol. Microbiol.">
        <title>Description and complete genome sequences of Bradyrhizobium symbiodeficiens sp. nov., a non-symbiotic bacterium associated with legumes native to Canada.</title>
        <authorList>
            <person name="Bromfield E.S.P."/>
            <person name="Cloutier S."/>
            <person name="Nguyen H.D.T."/>
        </authorList>
    </citation>
    <scope>NUCLEOTIDE SEQUENCE [LARGE SCALE GENOMIC DNA]</scope>
    <source>
        <strain evidence="12 13">101S1MB</strain>
    </source>
</reference>
<dbReference type="CDD" id="cd16913">
    <property type="entry name" value="YkuD_like"/>
    <property type="match status" value="1"/>
</dbReference>
<evidence type="ECO:0000256" key="10">
    <source>
        <dbReference type="SAM" id="SignalP"/>
    </source>
</evidence>
<evidence type="ECO:0000256" key="1">
    <source>
        <dbReference type="ARBA" id="ARBA00004752"/>
    </source>
</evidence>
<keyword evidence="6 9" id="KW-0133">Cell shape</keyword>
<dbReference type="RefSeq" id="WP_166467891.1">
    <property type="nucleotide sequence ID" value="NZ_CP050066.2"/>
</dbReference>
<name>A0A6G9A466_9BRAD</name>
<evidence type="ECO:0000256" key="6">
    <source>
        <dbReference type="ARBA" id="ARBA00022960"/>
    </source>
</evidence>
<dbReference type="FunFam" id="2.40.440.10:FF:000002">
    <property type="entry name" value="L,D-transpeptidase ErfK/SrfK"/>
    <property type="match status" value="1"/>
</dbReference>
<dbReference type="GO" id="GO:0008360">
    <property type="term" value="P:regulation of cell shape"/>
    <property type="evidence" value="ECO:0007669"/>
    <property type="project" value="UniProtKB-UniRule"/>
</dbReference>
<proteinExistence type="inferred from homology"/>
<dbReference type="GO" id="GO:0016746">
    <property type="term" value="F:acyltransferase activity"/>
    <property type="evidence" value="ECO:0007669"/>
    <property type="project" value="UniProtKB-KW"/>
</dbReference>
<dbReference type="GO" id="GO:0005576">
    <property type="term" value="C:extracellular region"/>
    <property type="evidence" value="ECO:0007669"/>
    <property type="project" value="TreeGrafter"/>
</dbReference>
<evidence type="ECO:0000256" key="3">
    <source>
        <dbReference type="ARBA" id="ARBA00022676"/>
    </source>
</evidence>
<keyword evidence="3" id="KW-0328">Glycosyltransferase</keyword>
<evidence type="ECO:0000256" key="2">
    <source>
        <dbReference type="ARBA" id="ARBA00005992"/>
    </source>
</evidence>
<dbReference type="PROSITE" id="PS52029">
    <property type="entry name" value="LD_TPASE"/>
    <property type="match status" value="1"/>
</dbReference>
<dbReference type="Proteomes" id="UP000500895">
    <property type="component" value="Chromosome"/>
</dbReference>
<evidence type="ECO:0000256" key="9">
    <source>
        <dbReference type="PROSITE-ProRule" id="PRU01373"/>
    </source>
</evidence>
<dbReference type="Gene3D" id="2.40.440.10">
    <property type="entry name" value="L,D-transpeptidase catalytic domain-like"/>
    <property type="match status" value="1"/>
</dbReference>
<dbReference type="Pfam" id="PF03734">
    <property type="entry name" value="YkuD"/>
    <property type="match status" value="1"/>
</dbReference>
<keyword evidence="7 9" id="KW-0573">Peptidoglycan synthesis</keyword>
<dbReference type="PROSITE" id="PS51257">
    <property type="entry name" value="PROKAR_LIPOPROTEIN"/>
    <property type="match status" value="1"/>
</dbReference>
<keyword evidence="5" id="KW-0378">Hydrolase</keyword>
<dbReference type="InterPro" id="IPR050979">
    <property type="entry name" value="LD-transpeptidase"/>
</dbReference>
<feature type="active site" description="Proton donor/acceptor" evidence="9">
    <location>
        <position position="179"/>
    </location>
</feature>
<feature type="active site" description="Nucleophile" evidence="9">
    <location>
        <position position="195"/>
    </location>
</feature>
<dbReference type="AlphaFoldDB" id="A0A6G9A466"/>
<protein>
    <submittedName>
        <fullName evidence="12">L,D-transpeptidase</fullName>
        <ecNumber evidence="12">2.3.2.-</ecNumber>
    </submittedName>
</protein>
<sequence length="231" mass="24756">MTLRKQWAVCAAALLLPAALAGCVSDSDIMPKAAAATYAPTSEPRYGAVSDGAYTVAAVPAGDLKARYMRQLVDDPTGQPAGTVVVDPKNRFLYLVQEGGKALRYGVGVGRAGMAWSGTANVAMKREWPRWTPTKDMIGREPDKYVKWARGMAGGTQNPLGARALYLFKDGKDTLYRIHGTNEPWSIGQAMSSGCIRMMNQDVIDLYRRVPSGAEVVVLPASGVETAASDE</sequence>
<keyword evidence="4 12" id="KW-0808">Transferase</keyword>
<dbReference type="GO" id="GO:0018104">
    <property type="term" value="P:peptidoglycan-protein cross-linking"/>
    <property type="evidence" value="ECO:0007669"/>
    <property type="project" value="TreeGrafter"/>
</dbReference>
<dbReference type="EMBL" id="CP050066">
    <property type="protein sequence ID" value="QIP07272.1"/>
    <property type="molecule type" value="Genomic_DNA"/>
</dbReference>
<feature type="chain" id="PRO_5026226958" evidence="10">
    <location>
        <begin position="22"/>
        <end position="231"/>
    </location>
</feature>